<dbReference type="NCBIfam" id="NF046062">
    <property type="entry name" value="citrull_CtlX"/>
    <property type="match status" value="1"/>
</dbReference>
<dbReference type="AlphaFoldDB" id="A0A0B8T809"/>
<dbReference type="eggNOG" id="COG4874">
    <property type="taxonomic scope" value="Bacteria"/>
</dbReference>
<dbReference type="SUPFAM" id="SSF55909">
    <property type="entry name" value="Pentein"/>
    <property type="match status" value="1"/>
</dbReference>
<gene>
    <name evidence="1" type="ORF">DI53_1748</name>
</gene>
<accession>A0A0B8T809</accession>
<name>A0A0B8T809_9SPHI</name>
<dbReference type="PANTHER" id="PTHR43224:SF1">
    <property type="entry name" value="AMIDINOTRANSFERASE"/>
    <property type="match status" value="1"/>
</dbReference>
<dbReference type="STRING" id="1229276.DI53_1748"/>
<dbReference type="Pfam" id="PF19420">
    <property type="entry name" value="DDAH_eukar"/>
    <property type="match status" value="1"/>
</dbReference>
<evidence type="ECO:0008006" key="3">
    <source>
        <dbReference type="Google" id="ProtNLM"/>
    </source>
</evidence>
<organism evidence="1 2">
    <name type="scientific">Sphingobacterium deserti</name>
    <dbReference type="NCBI Taxonomy" id="1229276"/>
    <lineage>
        <taxon>Bacteria</taxon>
        <taxon>Pseudomonadati</taxon>
        <taxon>Bacteroidota</taxon>
        <taxon>Sphingobacteriia</taxon>
        <taxon>Sphingobacteriales</taxon>
        <taxon>Sphingobacteriaceae</taxon>
        <taxon>Sphingobacterium</taxon>
    </lineage>
</organism>
<sequence>MKQTTDTILMVRPYRFRKNEETAVNNYFQEDIMVDNAAELALQEFDRFVQHLNDHRINTLVIQDEGLFDTPDSIFPNNCISFHKRSAVLYPMFAENRRRERQLNYLEALEKWGLRFDDILDYTAFEQDHRFLEGTGSLILDRVQRTAYCALSPRADAGIVHQFCLDLGYDPFIFEANQTVGGLRKAIYHTNVMLSIGTAFAVVCLDAVDNLLAREKLIMRLQDSGKSIIEITEQQMEHFAGNILELHAITGEPHILMSTQAYQSFTSEQIRELEKYGEIIHSPLSTIETGGGGSARCMIAEVFY</sequence>
<dbReference type="Gene3D" id="3.75.10.10">
    <property type="entry name" value="L-arginine/glycine Amidinotransferase, Chain A"/>
    <property type="match status" value="1"/>
</dbReference>
<dbReference type="RefSeq" id="WP_037497636.1">
    <property type="nucleotide sequence ID" value="NZ_JJMU01000024.1"/>
</dbReference>
<proteinExistence type="predicted"/>
<comment type="caution">
    <text evidence="1">The sequence shown here is derived from an EMBL/GenBank/DDBJ whole genome shotgun (WGS) entry which is preliminary data.</text>
</comment>
<dbReference type="PIRSF" id="PIRSF028188">
    <property type="entry name" value="Amdntrnsf_FN0238"/>
    <property type="match status" value="1"/>
</dbReference>
<evidence type="ECO:0000313" key="2">
    <source>
        <dbReference type="Proteomes" id="UP000031802"/>
    </source>
</evidence>
<protein>
    <recommendedName>
        <fullName evidence="3">Amidinotransferase</fullName>
    </recommendedName>
</protein>
<dbReference type="PANTHER" id="PTHR43224">
    <property type="entry name" value="AMIDINOTRANSFERASE"/>
    <property type="match status" value="1"/>
</dbReference>
<dbReference type="PATRIC" id="fig|1229276.3.peg.1799"/>
<dbReference type="Proteomes" id="UP000031802">
    <property type="component" value="Unassembled WGS sequence"/>
</dbReference>
<evidence type="ECO:0000313" key="1">
    <source>
        <dbReference type="EMBL" id="KGE14719.1"/>
    </source>
</evidence>
<keyword evidence="2" id="KW-1185">Reference proteome</keyword>
<dbReference type="OrthoDB" id="9788268at2"/>
<dbReference type="EMBL" id="JJMU01000024">
    <property type="protein sequence ID" value="KGE14719.1"/>
    <property type="molecule type" value="Genomic_DNA"/>
</dbReference>
<reference evidence="1 2" key="2">
    <citation type="journal article" date="2015" name="PLoS ONE">
        <title>Whole-Genome Optical Mapping and Finished Genome Sequence of Sphingobacterium deserti sp. nov., a New Species Isolated from the Western Desert of China.</title>
        <authorList>
            <person name="Teng C."/>
            <person name="Zhou Z."/>
            <person name="Molnar I."/>
            <person name="Li X."/>
            <person name="Tang R."/>
            <person name="Chen M."/>
            <person name="Wang L."/>
            <person name="Su S."/>
            <person name="Zhang W."/>
            <person name="Lin M."/>
        </authorList>
    </citation>
    <scope>NUCLEOTIDE SEQUENCE [LARGE SCALE GENOMIC DNA]</scope>
    <source>
        <strain evidence="2">ACCC05744</strain>
    </source>
</reference>
<dbReference type="InterPro" id="IPR014541">
    <property type="entry name" value="Amdntrnsf_FN0238"/>
</dbReference>
<reference evidence="2" key="1">
    <citation type="submission" date="2014-04" db="EMBL/GenBank/DDBJ databases">
        <title>Whole-Genome optical mapping and complete genome sequence of Sphingobacterium deserti sp. nov., a new spaces isolated from desert in the west of China.</title>
        <authorList>
            <person name="Teng C."/>
            <person name="Zhou Z."/>
            <person name="Li X."/>
            <person name="Chen M."/>
            <person name="Lin M."/>
            <person name="Wang L."/>
            <person name="Su S."/>
            <person name="Zhang C."/>
            <person name="Zhang W."/>
        </authorList>
    </citation>
    <scope>NUCLEOTIDE SEQUENCE [LARGE SCALE GENOMIC DNA]</scope>
    <source>
        <strain evidence="2">ACCC05744</strain>
    </source>
</reference>